<evidence type="ECO:0000256" key="1">
    <source>
        <dbReference type="ARBA" id="ARBA00004141"/>
    </source>
</evidence>
<keyword evidence="9 15" id="KW-0472">Membrane</keyword>
<evidence type="ECO:0000256" key="7">
    <source>
        <dbReference type="ARBA" id="ARBA00023053"/>
    </source>
</evidence>
<keyword evidence="6 15" id="KW-1133">Transmembrane helix</keyword>
<comment type="similarity">
    <text evidence="2 13">Belongs to the amiloride-sensitive sodium channel (TC 1.A.6) family.</text>
</comment>
<dbReference type="Gene3D" id="2.60.470.10">
    <property type="entry name" value="Acid-sensing ion channels like domains"/>
    <property type="match status" value="1"/>
</dbReference>
<evidence type="ECO:0000313" key="16">
    <source>
        <dbReference type="Proteomes" id="UP000887581"/>
    </source>
</evidence>
<evidence type="ECO:0000256" key="14">
    <source>
        <dbReference type="SAM" id="MobiDB-lite"/>
    </source>
</evidence>
<evidence type="ECO:0000313" key="17">
    <source>
        <dbReference type="WBParaSite" id="sdigi.contig517.g8784.t1"/>
    </source>
</evidence>
<feature type="compositionally biased region" description="Polar residues" evidence="14">
    <location>
        <begin position="30"/>
        <end position="50"/>
    </location>
</feature>
<evidence type="ECO:0000256" key="10">
    <source>
        <dbReference type="ARBA" id="ARBA00023180"/>
    </source>
</evidence>
<dbReference type="Proteomes" id="UP000887581">
    <property type="component" value="Unplaced"/>
</dbReference>
<feature type="compositionally biased region" description="Low complexity" evidence="14">
    <location>
        <begin position="539"/>
        <end position="557"/>
    </location>
</feature>
<sequence>METISSCKRYREHDHKMPRSQRHMPDSIFMTASSRSSQIQSHARSYSQIYPATDPSDDEDDSEYQSNNDNLSHPQQRNSQMESSEPANGYSNNYAKCFEQSKLPINYQISLDKLHCQSCYNGHYHQHQHPPISYQYQSDHKVDDNNHIVIKKIRNFSENTTAHGVRRIFIARNTYTARLWLLGIILCFIILIIQAYQLVMKFNRYEKITSIELKFDYIQFPAVTFCNLNPYKKSLIRSVPSVRDTMDVYENAKSFRKGRTKQQTLFGSVPKRLKNQRKQRSMELFDSEQRHNLNLNYWKNQKLRRNIENGPSDHYFQNYDNTPTIKFELMNADVNDEVITRSSDDAATSSDVHFTLSSDIHQTSSGIHADINTSDNTTLKSPILNYAEDDDDNGAVRNASNSADATVSRIRRMAMTVRYEAIEAHCKCIGKADMECIRFESVPLSDNSKCICTYDNEMNIAWPCFNISIWYEEECSACFEDGFCEPKNEGPIQSANWPCLCRNRTVDSPNLILLKKPHCIWTLNELRQLWVTALQTTTGRTTTERTTTGRTTTPPRRQSARVTAPETVKAMGFTGMTDGVAMLTRAKENLIFTMSALSEVQRIALSQSKREFIEMCSFNGKECDIDVDFKLHVDPEFGNCYTFNWDVNKNHTSSKAGPMYGIRLLLFVNTSDYMATSEAAGVRLAVHSQTDFPFPDTFGYSAPVGFASSFGLKKHIVQRLSAPYGDCQWEKKMNSSIYIYGDYDYNPEGCHRSCFQNALLDKCGCGDPRFPVPKGKTHCSAFNATARGCLEQIIGEIGDFHHITDNLQDCKCKQSCEHEIYSITFSASKWPSGASDLGNCDPNMGEKECEKFYSENAALVEVFYEQLNYELLKESEAYGLVNLLADVGGHLGLWMGFSVITMIECAVLFIDLITLCCNQLKEKREFQKLTVILKDAKNQQQQYHQQGQMIHQKEQDGGSRIRKELL</sequence>
<evidence type="ECO:0000256" key="13">
    <source>
        <dbReference type="RuleBase" id="RU000679"/>
    </source>
</evidence>
<dbReference type="WBParaSite" id="sdigi.contig517.g8784.t1">
    <property type="protein sequence ID" value="sdigi.contig517.g8784.t1"/>
    <property type="gene ID" value="sdigi.contig517.g8784"/>
</dbReference>
<keyword evidence="7" id="KW-0915">Sodium</keyword>
<dbReference type="PANTHER" id="PTHR11690:SF276">
    <property type="entry name" value="DEGENERIN DEG-1"/>
    <property type="match status" value="1"/>
</dbReference>
<feature type="region of interest" description="Disordered" evidence="14">
    <location>
        <begin position="944"/>
        <end position="966"/>
    </location>
</feature>
<evidence type="ECO:0000256" key="2">
    <source>
        <dbReference type="ARBA" id="ARBA00007193"/>
    </source>
</evidence>
<evidence type="ECO:0000256" key="4">
    <source>
        <dbReference type="ARBA" id="ARBA00022461"/>
    </source>
</evidence>
<dbReference type="PRINTS" id="PR01078">
    <property type="entry name" value="AMINACHANNEL"/>
</dbReference>
<evidence type="ECO:0000256" key="11">
    <source>
        <dbReference type="ARBA" id="ARBA00023201"/>
    </source>
</evidence>
<feature type="compositionally biased region" description="Polar residues" evidence="14">
    <location>
        <begin position="64"/>
        <end position="87"/>
    </location>
</feature>
<keyword evidence="8 13" id="KW-0406">Ion transport</keyword>
<keyword evidence="4 13" id="KW-0894">Sodium channel</keyword>
<dbReference type="Gene3D" id="1.10.287.770">
    <property type="entry name" value="YojJ-like"/>
    <property type="match status" value="1"/>
</dbReference>
<dbReference type="Pfam" id="PF00858">
    <property type="entry name" value="ASC"/>
    <property type="match status" value="1"/>
</dbReference>
<feature type="transmembrane region" description="Helical" evidence="15">
    <location>
        <begin position="179"/>
        <end position="199"/>
    </location>
</feature>
<organism evidence="16 17">
    <name type="scientific">Setaria digitata</name>
    <dbReference type="NCBI Taxonomy" id="48799"/>
    <lineage>
        <taxon>Eukaryota</taxon>
        <taxon>Metazoa</taxon>
        <taxon>Ecdysozoa</taxon>
        <taxon>Nematoda</taxon>
        <taxon>Chromadorea</taxon>
        <taxon>Rhabditida</taxon>
        <taxon>Spirurina</taxon>
        <taxon>Spiruromorpha</taxon>
        <taxon>Filarioidea</taxon>
        <taxon>Setariidae</taxon>
        <taxon>Setaria</taxon>
    </lineage>
</organism>
<dbReference type="InterPro" id="IPR001873">
    <property type="entry name" value="ENaC"/>
</dbReference>
<dbReference type="PANTHER" id="PTHR11690">
    <property type="entry name" value="AMILORIDE-SENSITIVE SODIUM CHANNEL-RELATED"/>
    <property type="match status" value="1"/>
</dbReference>
<name>A0A915Q088_9BILA</name>
<evidence type="ECO:0000256" key="15">
    <source>
        <dbReference type="SAM" id="Phobius"/>
    </source>
</evidence>
<keyword evidence="11 13" id="KW-0739">Sodium transport</keyword>
<dbReference type="GO" id="GO:0005886">
    <property type="term" value="C:plasma membrane"/>
    <property type="evidence" value="ECO:0007669"/>
    <property type="project" value="TreeGrafter"/>
</dbReference>
<protein>
    <submittedName>
        <fullName evidence="17">Uncharacterized protein</fullName>
    </submittedName>
</protein>
<dbReference type="AlphaFoldDB" id="A0A915Q088"/>
<keyword evidence="3 13" id="KW-0813">Transport</keyword>
<evidence type="ECO:0000256" key="12">
    <source>
        <dbReference type="ARBA" id="ARBA00023303"/>
    </source>
</evidence>
<accession>A0A915Q088</accession>
<evidence type="ECO:0000256" key="6">
    <source>
        <dbReference type="ARBA" id="ARBA00022989"/>
    </source>
</evidence>
<evidence type="ECO:0000256" key="5">
    <source>
        <dbReference type="ARBA" id="ARBA00022692"/>
    </source>
</evidence>
<dbReference type="PROSITE" id="PS01206">
    <property type="entry name" value="ASC"/>
    <property type="match status" value="1"/>
</dbReference>
<dbReference type="FunFam" id="1.10.287.770:FF:000001">
    <property type="entry name" value="Acid-sensing ion channel subunit 1"/>
    <property type="match status" value="1"/>
</dbReference>
<evidence type="ECO:0000256" key="3">
    <source>
        <dbReference type="ARBA" id="ARBA00022448"/>
    </source>
</evidence>
<evidence type="ECO:0000256" key="8">
    <source>
        <dbReference type="ARBA" id="ARBA00023065"/>
    </source>
</evidence>
<keyword evidence="10" id="KW-0325">Glycoprotein</keyword>
<feature type="region of interest" description="Disordered" evidence="14">
    <location>
        <begin position="1"/>
        <end position="87"/>
    </location>
</feature>
<dbReference type="InterPro" id="IPR020903">
    <property type="entry name" value="ENaC_CS"/>
</dbReference>
<keyword evidence="5 13" id="KW-0812">Transmembrane</keyword>
<evidence type="ECO:0000256" key="9">
    <source>
        <dbReference type="ARBA" id="ARBA00023136"/>
    </source>
</evidence>
<feature type="transmembrane region" description="Helical" evidence="15">
    <location>
        <begin position="891"/>
        <end position="917"/>
    </location>
</feature>
<proteinExistence type="inferred from homology"/>
<keyword evidence="12 13" id="KW-0407">Ion channel</keyword>
<dbReference type="NCBIfam" id="TIGR00867">
    <property type="entry name" value="deg-1"/>
    <property type="match status" value="1"/>
</dbReference>
<dbReference type="InterPro" id="IPR004726">
    <property type="entry name" value="Deg-1"/>
</dbReference>
<comment type="subcellular location">
    <subcellularLocation>
        <location evidence="1">Membrane</location>
        <topology evidence="1">Multi-pass membrane protein</topology>
    </subcellularLocation>
</comment>
<keyword evidence="16" id="KW-1185">Reference proteome</keyword>
<dbReference type="GO" id="GO:0015280">
    <property type="term" value="F:ligand-gated sodium channel activity"/>
    <property type="evidence" value="ECO:0007669"/>
    <property type="project" value="TreeGrafter"/>
</dbReference>
<reference evidence="17" key="1">
    <citation type="submission" date="2022-11" db="UniProtKB">
        <authorList>
            <consortium name="WormBaseParasite"/>
        </authorList>
    </citation>
    <scope>IDENTIFICATION</scope>
</reference>
<feature type="region of interest" description="Disordered" evidence="14">
    <location>
        <begin position="539"/>
        <end position="563"/>
    </location>
</feature>
<feature type="compositionally biased region" description="Basic and acidic residues" evidence="14">
    <location>
        <begin position="951"/>
        <end position="966"/>
    </location>
</feature>